<dbReference type="Proteomes" id="UP000005317">
    <property type="component" value="Unassembled WGS sequence"/>
</dbReference>
<dbReference type="GO" id="GO:0009166">
    <property type="term" value="P:nucleotide catabolic process"/>
    <property type="evidence" value="ECO:0007669"/>
    <property type="project" value="InterPro"/>
</dbReference>
<evidence type="ECO:0000256" key="2">
    <source>
        <dbReference type="ARBA" id="ARBA00022729"/>
    </source>
</evidence>
<evidence type="ECO:0000256" key="1">
    <source>
        <dbReference type="ARBA" id="ARBA00006654"/>
    </source>
</evidence>
<dbReference type="InterPro" id="IPR006146">
    <property type="entry name" value="5'-Nucleotdase_CS"/>
</dbReference>
<evidence type="ECO:0000313" key="6">
    <source>
        <dbReference type="EMBL" id="EIJ33527.1"/>
    </source>
</evidence>
<dbReference type="AlphaFoldDB" id="A0A656HB06"/>
<dbReference type="InterPro" id="IPR006420">
    <property type="entry name" value="NadN"/>
</dbReference>
<keyword evidence="3" id="KW-0547">Nucleotide-binding</keyword>
<dbReference type="Gene3D" id="3.90.780.10">
    <property type="entry name" value="5'-Nucleotidase, C-terminal domain"/>
    <property type="match status" value="1"/>
</dbReference>
<dbReference type="SUPFAM" id="SSF55816">
    <property type="entry name" value="5'-nucleotidase (syn. UDP-sugar hydrolase), C-terminal domain"/>
    <property type="match status" value="1"/>
</dbReference>
<name>A0A656HB06_THINJ</name>
<dbReference type="InterPro" id="IPR004843">
    <property type="entry name" value="Calcineurin-like_PHP"/>
</dbReference>
<evidence type="ECO:0000313" key="7">
    <source>
        <dbReference type="Proteomes" id="UP000005317"/>
    </source>
</evidence>
<gene>
    <name evidence="6" type="ORF">Thini_0902</name>
</gene>
<dbReference type="InterPro" id="IPR006179">
    <property type="entry name" value="5_nucleotidase/apyrase"/>
</dbReference>
<dbReference type="InterPro" id="IPR008334">
    <property type="entry name" value="5'-Nucleotdase_C"/>
</dbReference>
<dbReference type="Pfam" id="PF02872">
    <property type="entry name" value="5_nucleotid_C"/>
    <property type="match status" value="1"/>
</dbReference>
<evidence type="ECO:0000259" key="4">
    <source>
        <dbReference type="Pfam" id="PF00149"/>
    </source>
</evidence>
<reference evidence="7" key="1">
    <citation type="journal article" date="2011" name="Stand. Genomic Sci.">
        <title>Genome sequence of the filamentous, gliding Thiothrix nivea neotype strain (JP2(T)).</title>
        <authorList>
            <person name="Lapidus A."/>
            <person name="Nolan M."/>
            <person name="Lucas S."/>
            <person name="Glavina Del Rio T."/>
            <person name="Tice H."/>
            <person name="Cheng J.F."/>
            <person name="Tapia R."/>
            <person name="Han C."/>
            <person name="Goodwin L."/>
            <person name="Pitluck S."/>
            <person name="Liolios K."/>
            <person name="Pagani I."/>
            <person name="Ivanova N."/>
            <person name="Huntemann M."/>
            <person name="Mavromatis K."/>
            <person name="Mikhailova N."/>
            <person name="Pati A."/>
            <person name="Chen A."/>
            <person name="Palaniappan K."/>
            <person name="Land M."/>
            <person name="Brambilla E.M."/>
            <person name="Rohde M."/>
            <person name="Abt B."/>
            <person name="Verbarg S."/>
            <person name="Goker M."/>
            <person name="Bristow J."/>
            <person name="Eisen J.A."/>
            <person name="Markowitz V."/>
            <person name="Hugenholtz P."/>
            <person name="Kyrpides N.C."/>
            <person name="Klenk H.P."/>
            <person name="Woyke T."/>
        </authorList>
    </citation>
    <scope>NUCLEOTIDE SEQUENCE [LARGE SCALE GENOMIC DNA]</scope>
    <source>
        <strain evidence="7">ATCC 35100 / DSM 5205 / JP2</strain>
    </source>
</reference>
<evidence type="ECO:0000259" key="5">
    <source>
        <dbReference type="Pfam" id="PF02872"/>
    </source>
</evidence>
<dbReference type="NCBIfam" id="TIGR01530">
    <property type="entry name" value="nadN"/>
    <property type="match status" value="1"/>
</dbReference>
<dbReference type="PROSITE" id="PS00786">
    <property type="entry name" value="5_NUCLEOTIDASE_2"/>
    <property type="match status" value="1"/>
</dbReference>
<evidence type="ECO:0000256" key="3">
    <source>
        <dbReference type="RuleBase" id="RU362119"/>
    </source>
</evidence>
<dbReference type="EMBL" id="JH651384">
    <property type="protein sequence ID" value="EIJ33527.1"/>
    <property type="molecule type" value="Genomic_DNA"/>
</dbReference>
<dbReference type="PRINTS" id="PR01607">
    <property type="entry name" value="APYRASEFAMLY"/>
</dbReference>
<dbReference type="SUPFAM" id="SSF56300">
    <property type="entry name" value="Metallo-dependent phosphatases"/>
    <property type="match status" value="1"/>
</dbReference>
<dbReference type="InterPro" id="IPR036907">
    <property type="entry name" value="5'-Nucleotdase_C_sf"/>
</dbReference>
<organism evidence="6 7">
    <name type="scientific">Thiothrix nivea (strain ATCC 35100 / DSM 5205 / JP2)</name>
    <dbReference type="NCBI Taxonomy" id="870187"/>
    <lineage>
        <taxon>Bacteria</taxon>
        <taxon>Pseudomonadati</taxon>
        <taxon>Pseudomonadota</taxon>
        <taxon>Gammaproteobacteria</taxon>
        <taxon>Thiotrichales</taxon>
        <taxon>Thiotrichaceae</taxon>
        <taxon>Thiothrix</taxon>
    </lineage>
</organism>
<dbReference type="GO" id="GO:0008253">
    <property type="term" value="F:5'-nucleotidase activity"/>
    <property type="evidence" value="ECO:0007669"/>
    <property type="project" value="InterPro"/>
</dbReference>
<keyword evidence="3" id="KW-0378">Hydrolase</keyword>
<dbReference type="PROSITE" id="PS51257">
    <property type="entry name" value="PROKAR_LIPOPROTEIN"/>
    <property type="match status" value="1"/>
</dbReference>
<dbReference type="Gene3D" id="3.60.21.10">
    <property type="match status" value="1"/>
</dbReference>
<keyword evidence="7" id="KW-1185">Reference proteome</keyword>
<comment type="similarity">
    <text evidence="1 3">Belongs to the 5'-nucleotidase family.</text>
</comment>
<sequence precursor="true">MKFKHSFLFSACITAIGLMSGCNNHDGAVVSSTTATTTNSLRILHINDHHSHLQANSASLMLGGAVTGTKTGGFPNVVSEFKALEAKGGNVLKLHAGDALTGDLYFTLFKGEADAAMMNQICFDAFTIGNHEFDEGDAGLKRFLDYLNASAACKTDALSANVVPEVGVSVLTPTTATDYFKPYTIKEIGGDKYGIIGITIAGKTKNSSSPDKTTMFLDEVTTAQKYIDELTAKGITRIIVMTHQGYGNDLTMAAKLKGVDVIVGGDSHTLLGDGFKQYGLTPSGPYPTKVTDGNGNQVCVVQASQYGDVVGELEVGFDANGNVSNCSGTPHLLVNNTFTRKDASGATVELTGTDRDTVLKSITDSNELLVLAQADATAKNILDGYSQQVDVLKQSVIGSAAETLCLERIPNQGQSKLAGCKESTKSHGSDISNIVAKGFLEMSLTSDICLQNGGGVRIDVPVGDITIGTAYTLLPFANTLTEINMTGQEIINALEDGIDYALSPSGSTGAYPYAAGLRWNADLSQPKGSRISNVEANPRVAGTWASLDPAKTYKVVTNNFMANGSDGYVTLGNIPVSRKLDTYLDYAQSFVDYVKRETAAGRAIVKLPVDEYSTQQFIDKNGVLQ</sequence>
<feature type="domain" description="Calcineurin-like phosphoesterase" evidence="4">
    <location>
        <begin position="41"/>
        <end position="269"/>
    </location>
</feature>
<dbReference type="GO" id="GO:0008768">
    <property type="term" value="F:UDP-sugar diphosphatase activity"/>
    <property type="evidence" value="ECO:0007669"/>
    <property type="project" value="TreeGrafter"/>
</dbReference>
<dbReference type="PANTHER" id="PTHR11575:SF24">
    <property type="entry name" value="5'-NUCLEOTIDASE"/>
    <property type="match status" value="1"/>
</dbReference>
<dbReference type="InterPro" id="IPR029052">
    <property type="entry name" value="Metallo-depent_PP-like"/>
</dbReference>
<accession>A0A656HB06</accession>
<proteinExistence type="inferred from homology"/>
<dbReference type="OrthoDB" id="9803927at2"/>
<protein>
    <submittedName>
        <fullName evidence="6">NAD pyrophosphatase/5'-nucleotidase NadN</fullName>
    </submittedName>
</protein>
<feature type="domain" description="5'-Nucleotidase C-terminal" evidence="5">
    <location>
        <begin position="424"/>
        <end position="569"/>
    </location>
</feature>
<dbReference type="PANTHER" id="PTHR11575">
    <property type="entry name" value="5'-NUCLEOTIDASE-RELATED"/>
    <property type="match status" value="1"/>
</dbReference>
<dbReference type="RefSeq" id="WP_002707478.1">
    <property type="nucleotide sequence ID" value="NZ_JH651384.1"/>
</dbReference>
<dbReference type="PROSITE" id="PS00785">
    <property type="entry name" value="5_NUCLEOTIDASE_1"/>
    <property type="match status" value="1"/>
</dbReference>
<keyword evidence="2" id="KW-0732">Signal</keyword>
<dbReference type="GO" id="GO:0046872">
    <property type="term" value="F:metal ion binding"/>
    <property type="evidence" value="ECO:0007669"/>
    <property type="project" value="InterPro"/>
</dbReference>
<dbReference type="Pfam" id="PF00149">
    <property type="entry name" value="Metallophos"/>
    <property type="match status" value="1"/>
</dbReference>
<dbReference type="GO" id="GO:0000166">
    <property type="term" value="F:nucleotide binding"/>
    <property type="evidence" value="ECO:0007669"/>
    <property type="project" value="UniProtKB-KW"/>
</dbReference>
<dbReference type="GO" id="GO:0030288">
    <property type="term" value="C:outer membrane-bounded periplasmic space"/>
    <property type="evidence" value="ECO:0007669"/>
    <property type="project" value="TreeGrafter"/>
</dbReference>